<organism evidence="4 5">
    <name type="scientific">Pseudonocardia yuanmonensis</name>
    <dbReference type="NCBI Taxonomy" id="1095914"/>
    <lineage>
        <taxon>Bacteria</taxon>
        <taxon>Bacillati</taxon>
        <taxon>Actinomycetota</taxon>
        <taxon>Actinomycetes</taxon>
        <taxon>Pseudonocardiales</taxon>
        <taxon>Pseudonocardiaceae</taxon>
        <taxon>Pseudonocardia</taxon>
    </lineage>
</organism>
<keyword evidence="2" id="KW-0472">Membrane</keyword>
<accession>A0ABP8VVA9</accession>
<keyword evidence="2" id="KW-1133">Transmembrane helix</keyword>
<evidence type="ECO:0000313" key="4">
    <source>
        <dbReference type="EMBL" id="GAA4673702.1"/>
    </source>
</evidence>
<feature type="transmembrane region" description="Helical" evidence="2">
    <location>
        <begin position="128"/>
        <end position="151"/>
    </location>
</feature>
<reference evidence="5" key="1">
    <citation type="journal article" date="2019" name="Int. J. Syst. Evol. Microbiol.">
        <title>The Global Catalogue of Microorganisms (GCM) 10K type strain sequencing project: providing services to taxonomists for standard genome sequencing and annotation.</title>
        <authorList>
            <consortium name="The Broad Institute Genomics Platform"/>
            <consortium name="The Broad Institute Genome Sequencing Center for Infectious Disease"/>
            <person name="Wu L."/>
            <person name="Ma J."/>
        </authorList>
    </citation>
    <scope>NUCLEOTIDE SEQUENCE [LARGE SCALE GENOMIC DNA]</scope>
    <source>
        <strain evidence="5">JCM 18055</strain>
    </source>
</reference>
<evidence type="ECO:0000256" key="3">
    <source>
        <dbReference type="SAM" id="SignalP"/>
    </source>
</evidence>
<keyword evidence="5" id="KW-1185">Reference proteome</keyword>
<evidence type="ECO:0000256" key="1">
    <source>
        <dbReference type="SAM" id="MobiDB-lite"/>
    </source>
</evidence>
<keyword evidence="2" id="KW-0812">Transmembrane</keyword>
<sequence length="267" mass="27761">MLIAATVLVVVASAIAGPTGSRTSIIDLRDLPGSDELQERVDTAGADDADSVVLLVPHASGESACRRDGGETDEHPECALREKLGHGLLVTTFRSLDEVAVDLGGDEGVVSNSKGAATFTVDRPMTGFLGALLAGCFLTVLVAVLGAVGGLPGRRTPKPLRSNASSWQPSRTPPPDRSRTTSRVLPAVTSPGPVRPGPAPPPRRRRPPTGPLTRTFVSNAGGYTEIDGVLRWSVVEGPAEHVLGPNQEVDVVDGGGEVVVVRRRVPS</sequence>
<gene>
    <name evidence="4" type="ORF">GCM10023215_01510</name>
</gene>
<evidence type="ECO:0008006" key="6">
    <source>
        <dbReference type="Google" id="ProtNLM"/>
    </source>
</evidence>
<feature type="chain" id="PRO_5046848271" description="NfeD-like C-terminal domain-containing protein" evidence="3">
    <location>
        <begin position="17"/>
        <end position="267"/>
    </location>
</feature>
<dbReference type="RefSeq" id="WP_345377653.1">
    <property type="nucleotide sequence ID" value="NZ_BAABIC010000001.1"/>
</dbReference>
<keyword evidence="3" id="KW-0732">Signal</keyword>
<feature type="signal peptide" evidence="3">
    <location>
        <begin position="1"/>
        <end position="16"/>
    </location>
</feature>
<dbReference type="EMBL" id="BAABIC010000001">
    <property type="protein sequence ID" value="GAA4673702.1"/>
    <property type="molecule type" value="Genomic_DNA"/>
</dbReference>
<dbReference type="Proteomes" id="UP001500325">
    <property type="component" value="Unassembled WGS sequence"/>
</dbReference>
<feature type="region of interest" description="Disordered" evidence="1">
    <location>
        <begin position="152"/>
        <end position="215"/>
    </location>
</feature>
<evidence type="ECO:0000256" key="2">
    <source>
        <dbReference type="SAM" id="Phobius"/>
    </source>
</evidence>
<name>A0ABP8VVA9_9PSEU</name>
<comment type="caution">
    <text evidence="4">The sequence shown here is derived from an EMBL/GenBank/DDBJ whole genome shotgun (WGS) entry which is preliminary data.</text>
</comment>
<proteinExistence type="predicted"/>
<evidence type="ECO:0000313" key="5">
    <source>
        <dbReference type="Proteomes" id="UP001500325"/>
    </source>
</evidence>
<protein>
    <recommendedName>
        <fullName evidence="6">NfeD-like C-terminal domain-containing protein</fullName>
    </recommendedName>
</protein>